<keyword evidence="2" id="KW-1185">Reference proteome</keyword>
<evidence type="ECO:0000313" key="2">
    <source>
        <dbReference type="Proteomes" id="UP000652219"/>
    </source>
</evidence>
<accession>A0A8H6J9P4</accession>
<comment type="caution">
    <text evidence="1">The sequence shown here is derived from an EMBL/GenBank/DDBJ whole genome shotgun (WGS) entry which is preliminary data.</text>
</comment>
<sequence>MFSSQPEEVELIWKFDKPAAKEDVDNILKVHWTTVLRESPEKIPHERLTTPSSALHNKTMTRQGPVPDGWHVTTSWPTTTATFNTAHGYTKGKKDYDVVYSTVKTGFKMPYPGGRETYPIQSRWQREIVSVSYLNSLLINSSSGPSHNQYRPGPKRGIRK</sequence>
<evidence type="ECO:0000313" key="1">
    <source>
        <dbReference type="EMBL" id="KAF6808575.1"/>
    </source>
</evidence>
<name>A0A8H6J9P4_9PEZI</name>
<dbReference type="AlphaFoldDB" id="A0A8H6J9P4"/>
<organism evidence="1 2">
    <name type="scientific">Colletotrichum sojae</name>
    <dbReference type="NCBI Taxonomy" id="2175907"/>
    <lineage>
        <taxon>Eukaryota</taxon>
        <taxon>Fungi</taxon>
        <taxon>Dikarya</taxon>
        <taxon>Ascomycota</taxon>
        <taxon>Pezizomycotina</taxon>
        <taxon>Sordariomycetes</taxon>
        <taxon>Hypocreomycetidae</taxon>
        <taxon>Glomerellales</taxon>
        <taxon>Glomerellaceae</taxon>
        <taxon>Colletotrichum</taxon>
        <taxon>Colletotrichum orchidearum species complex</taxon>
    </lineage>
</organism>
<proteinExistence type="predicted"/>
<gene>
    <name evidence="1" type="ORF">CSOJ01_07430</name>
</gene>
<protein>
    <submittedName>
        <fullName evidence="1">Uncharacterized protein</fullName>
    </submittedName>
</protein>
<dbReference type="EMBL" id="WIGN01000115">
    <property type="protein sequence ID" value="KAF6808575.1"/>
    <property type="molecule type" value="Genomic_DNA"/>
</dbReference>
<dbReference type="Proteomes" id="UP000652219">
    <property type="component" value="Unassembled WGS sequence"/>
</dbReference>
<reference evidence="1 2" key="1">
    <citation type="journal article" date="2020" name="Phytopathology">
        <title>Genome Sequence Resources of Colletotrichum truncatum, C. plurivorum, C. musicola, and C. sojae: Four Species Pathogenic to Soybean (Glycine max).</title>
        <authorList>
            <person name="Rogerio F."/>
            <person name="Boufleur T.R."/>
            <person name="Ciampi-Guillardi M."/>
            <person name="Sukno S.A."/>
            <person name="Thon M.R."/>
            <person name="Massola Junior N.S."/>
            <person name="Baroncelli R."/>
        </authorList>
    </citation>
    <scope>NUCLEOTIDE SEQUENCE [LARGE SCALE GENOMIC DNA]</scope>
    <source>
        <strain evidence="1 2">LFN0009</strain>
    </source>
</reference>